<dbReference type="OrthoDB" id="262125at2"/>
<dbReference type="Gene3D" id="3.40.50.1820">
    <property type="entry name" value="alpha/beta hydrolase"/>
    <property type="match status" value="1"/>
</dbReference>
<dbReference type="Gene3D" id="2.120.10.30">
    <property type="entry name" value="TolB, C-terminal domain"/>
    <property type="match status" value="2"/>
</dbReference>
<protein>
    <submittedName>
        <fullName evidence="4">S9 family peptidase</fullName>
    </submittedName>
</protein>
<dbReference type="InterPro" id="IPR029058">
    <property type="entry name" value="AB_hydrolase_fold"/>
</dbReference>
<dbReference type="GeneID" id="300097329"/>
<feature type="domain" description="Peptidase S9 prolyl oligopeptidase catalytic" evidence="3">
    <location>
        <begin position="444"/>
        <end position="645"/>
    </location>
</feature>
<dbReference type="InterPro" id="IPR001375">
    <property type="entry name" value="Peptidase_S9_cat"/>
</dbReference>
<dbReference type="GO" id="GO:0006508">
    <property type="term" value="P:proteolysis"/>
    <property type="evidence" value="ECO:0007669"/>
    <property type="project" value="InterPro"/>
</dbReference>
<keyword evidence="2" id="KW-0720">Serine protease</keyword>
<dbReference type="GO" id="GO:0004252">
    <property type="term" value="F:serine-type endopeptidase activity"/>
    <property type="evidence" value="ECO:0007669"/>
    <property type="project" value="TreeGrafter"/>
</dbReference>
<evidence type="ECO:0000259" key="3">
    <source>
        <dbReference type="Pfam" id="PF00326"/>
    </source>
</evidence>
<evidence type="ECO:0000313" key="4">
    <source>
        <dbReference type="EMBL" id="QBJ88871.1"/>
    </source>
</evidence>
<dbReference type="PANTHER" id="PTHR42776:SF27">
    <property type="entry name" value="DIPEPTIDYL PEPTIDASE FAMILY MEMBER 6"/>
    <property type="match status" value="1"/>
</dbReference>
<name>A0A4P6TRT0_STRSO</name>
<evidence type="ECO:0000256" key="2">
    <source>
        <dbReference type="ARBA" id="ARBA00022825"/>
    </source>
</evidence>
<dbReference type="InterPro" id="IPR011659">
    <property type="entry name" value="WD40"/>
</dbReference>
<keyword evidence="1" id="KW-0378">Hydrolase</keyword>
<dbReference type="Pfam" id="PF00326">
    <property type="entry name" value="Peptidase_S9"/>
    <property type="match status" value="1"/>
</dbReference>
<dbReference type="EMBL" id="CP032229">
    <property type="protein sequence ID" value="QBJ88871.1"/>
    <property type="molecule type" value="Genomic_DNA"/>
</dbReference>
<dbReference type="AlphaFoldDB" id="A0A4P6TRT0"/>
<proteinExistence type="predicted"/>
<evidence type="ECO:0000313" key="5">
    <source>
        <dbReference type="Proteomes" id="UP000292547"/>
    </source>
</evidence>
<reference evidence="4 5" key="1">
    <citation type="submission" date="2018-08" db="EMBL/GenBank/DDBJ databases">
        <title>The complete genome sequence of Streptomyces seoulensis, a pioneer strain for nickel superoxide dismutase discovery.</title>
        <authorList>
            <person name="Shin J."/>
            <person name="Lee J.-S."/>
            <person name="Lee E.-J."/>
            <person name="Youn H.-D."/>
        </authorList>
    </citation>
    <scope>NUCLEOTIDE SEQUENCE [LARGE SCALE GENOMIC DNA]</scope>
    <source>
        <strain evidence="4 5">KCTC 9819</strain>
    </source>
</reference>
<gene>
    <name evidence="4" type="ORF">D0Z67_00035</name>
</gene>
<organism evidence="4 5">
    <name type="scientific">Streptomyces seoulensis</name>
    <dbReference type="NCBI Taxonomy" id="73044"/>
    <lineage>
        <taxon>Bacteria</taxon>
        <taxon>Bacillati</taxon>
        <taxon>Actinomycetota</taxon>
        <taxon>Actinomycetes</taxon>
        <taxon>Kitasatosporales</taxon>
        <taxon>Streptomycetaceae</taxon>
        <taxon>Streptomyces</taxon>
    </lineage>
</organism>
<dbReference type="STRING" id="73044.GCA_000725795_05810"/>
<evidence type="ECO:0000256" key="1">
    <source>
        <dbReference type="ARBA" id="ARBA00022801"/>
    </source>
</evidence>
<accession>A0A4P6TRT0</accession>
<dbReference type="PANTHER" id="PTHR42776">
    <property type="entry name" value="SERINE PEPTIDASE S9 FAMILY MEMBER"/>
    <property type="match status" value="1"/>
</dbReference>
<dbReference type="SUPFAM" id="SSF82171">
    <property type="entry name" value="DPP6 N-terminal domain-like"/>
    <property type="match status" value="1"/>
</dbReference>
<keyword evidence="2" id="KW-0645">Protease</keyword>
<dbReference type="SUPFAM" id="SSF53474">
    <property type="entry name" value="alpha/beta-Hydrolases"/>
    <property type="match status" value="1"/>
</dbReference>
<keyword evidence="5" id="KW-1185">Reference proteome</keyword>
<dbReference type="InterPro" id="IPR011042">
    <property type="entry name" value="6-blade_b-propeller_TolB-like"/>
</dbReference>
<dbReference type="KEGG" id="sseo:D0Z67_00035"/>
<sequence length="645" mass="68861">MKFTDIDLLPVLGKPTLSGDGRFAAVAVTRPDLAADGYVSELWLAETDGSRPARLLTRGPHDAAPAFSPDGRHLAFLRPVPGGPGQIHLLPLDGGDARPVTSHPIGAGQPVWSPDSTRLAYMARVPAPGRYTGAPHTEAPRRITTLRYWADGFGFTVDRPRHLFVTDPFADDPAAATVQVTDGDFDHADVSWSPDGRLLAFTAARHQGAGDDLRNDLWVCAPDGTGLRALTGGGLILGCPRFAPDGATLCFAAEPLDENNNAYATMSYGLWSAPVDGSAPARRLTHEDYHLSFASQMIHPVADGVLFAADHRGEVHLLLVPYDGSTPTPLITGARQVNAYAAVDTPDGLTVAAVVSSATSAGDLLSLRAGEEHLLTGFGDRLTQQTDVLPVEEFTATTQDGYDLQGWIVRPRGEGPHPVLLQIKGGPYTQFGYTLNGPAALDEALVYASAGYAVVLGNPRGCSGYGQEHGMHVVDDLARKTAPDLLALLDTALEAPDLDGSRVGVMGGSFGGYMSAWMAAHHGARFRAFIGERGLYAVDSYAASSDDGVNVAIALYGADPARWAEKSPLTYADSITKPVLIIQSDEDRHCPMEQAQRLFVALKTRGVPVELLLFPGEGHDLSRSGLPSHRIARFEAVLEWWDRHL</sequence>
<dbReference type="RefSeq" id="WP_031183867.1">
    <property type="nucleotide sequence ID" value="NZ_CP032229.1"/>
</dbReference>
<dbReference type="Proteomes" id="UP000292547">
    <property type="component" value="Chromosome"/>
</dbReference>
<dbReference type="Pfam" id="PF07676">
    <property type="entry name" value="PD40"/>
    <property type="match status" value="3"/>
</dbReference>